<proteinExistence type="predicted"/>
<dbReference type="PIRSF" id="PIRSF030962">
    <property type="entry name" value="Dehydrase_ECs4332_prd"/>
    <property type="match status" value="1"/>
</dbReference>
<protein>
    <submittedName>
        <fullName evidence="2">Thioester dehydrase</fullName>
    </submittedName>
</protein>
<dbReference type="Gene3D" id="3.10.129.10">
    <property type="entry name" value="Hotdog Thioesterase"/>
    <property type="match status" value="1"/>
</dbReference>
<gene>
    <name evidence="2" type="ORF">KDN34_16280</name>
</gene>
<dbReference type="RefSeq" id="WP_212594740.1">
    <property type="nucleotide sequence ID" value="NZ_CP073587.1"/>
</dbReference>
<evidence type="ECO:0000313" key="3">
    <source>
        <dbReference type="Proteomes" id="UP000679575"/>
    </source>
</evidence>
<dbReference type="EMBL" id="CP073587">
    <property type="protein sequence ID" value="QUN05713.1"/>
    <property type="molecule type" value="Genomic_DNA"/>
</dbReference>
<accession>A0ABX7YSI7</accession>
<dbReference type="InterPro" id="IPR016962">
    <property type="entry name" value="Dehydrase_ECs4332_prd"/>
</dbReference>
<dbReference type="SUPFAM" id="SSF54637">
    <property type="entry name" value="Thioesterase/thiol ester dehydrase-isomerase"/>
    <property type="match status" value="1"/>
</dbReference>
<dbReference type="InterPro" id="IPR054545">
    <property type="entry name" value="ApeI-like"/>
</dbReference>
<keyword evidence="3" id="KW-1185">Reference proteome</keyword>
<dbReference type="Pfam" id="PF22818">
    <property type="entry name" value="ApeI-like"/>
    <property type="match status" value="1"/>
</dbReference>
<dbReference type="InterPro" id="IPR029069">
    <property type="entry name" value="HotDog_dom_sf"/>
</dbReference>
<evidence type="ECO:0000313" key="2">
    <source>
        <dbReference type="EMBL" id="QUN05713.1"/>
    </source>
</evidence>
<feature type="domain" description="ApeI dehydratase-like" evidence="1">
    <location>
        <begin position="13"/>
        <end position="111"/>
    </location>
</feature>
<sequence length="120" mass="13480">MIKSLLPPVVAHQIEGNDAHWQLQIPVDYPAFTGHFPAYPVLPGVVQLDWAVRFGCQQFGYQTAVAQLEVLKFQQLIQPGMQVSLCIRHLVEKRKLQFSFSAGEQRFASGRIAFATPEVT</sequence>
<name>A0ABX7YSI7_9GAMM</name>
<organism evidence="2 3">
    <name type="scientific">Shewanella yunxiaonensis</name>
    <dbReference type="NCBI Taxonomy" id="2829809"/>
    <lineage>
        <taxon>Bacteria</taxon>
        <taxon>Pseudomonadati</taxon>
        <taxon>Pseudomonadota</taxon>
        <taxon>Gammaproteobacteria</taxon>
        <taxon>Alteromonadales</taxon>
        <taxon>Shewanellaceae</taxon>
        <taxon>Shewanella</taxon>
    </lineage>
</organism>
<dbReference type="Proteomes" id="UP000679575">
    <property type="component" value="Chromosome"/>
</dbReference>
<reference evidence="2 3" key="1">
    <citation type="submission" date="2021-04" db="EMBL/GenBank/DDBJ databases">
        <title>Novel species identification of genus Shewanella.</title>
        <authorList>
            <person name="Liu G."/>
        </authorList>
    </citation>
    <scope>NUCLEOTIDE SEQUENCE [LARGE SCALE GENOMIC DNA]</scope>
    <source>
        <strain evidence="2 3">FJAT-54481</strain>
    </source>
</reference>
<evidence type="ECO:0000259" key="1">
    <source>
        <dbReference type="Pfam" id="PF22818"/>
    </source>
</evidence>